<sequence length="236" mass="27446">MRADILAMVAMIAGKIGFANYCAFLLSVDRSFCLLYGNYGAGSYQEASKFHMMDDVYGSLRRRGSKKNYTCPKCGNGYTVVKSLKRHLRYECGVAPRFKCPYCGTRSKQRAHVNEHIRRKHSGQHVKKIKIETDLENLCSVVMEEAKDFDYEEEKPLGSRRRRAAAIRDIERHTCSRCSKSYIHAWHLKRHTKFECGQEPRVQCPYCAARMKQRGHVYRHIRQCHRGQNVYVIDLN</sequence>
<keyword evidence="8" id="KW-0812">Transmembrane</keyword>
<keyword evidence="3" id="KW-0677">Repeat</keyword>
<dbReference type="Proteomes" id="UP001177670">
    <property type="component" value="Unassembled WGS sequence"/>
</dbReference>
<dbReference type="InterPro" id="IPR013087">
    <property type="entry name" value="Znf_C2H2_type"/>
</dbReference>
<comment type="caution">
    <text evidence="10">The sequence shown here is derived from an EMBL/GenBank/DDBJ whole genome shotgun (WGS) entry which is preliminary data.</text>
</comment>
<dbReference type="Pfam" id="PF00096">
    <property type="entry name" value="zf-C2H2"/>
    <property type="match status" value="2"/>
</dbReference>
<evidence type="ECO:0000313" key="11">
    <source>
        <dbReference type="Proteomes" id="UP001177670"/>
    </source>
</evidence>
<dbReference type="PROSITE" id="PS00028">
    <property type="entry name" value="ZINC_FINGER_C2H2_1"/>
    <property type="match status" value="1"/>
</dbReference>
<dbReference type="GO" id="GO:0008270">
    <property type="term" value="F:zinc ion binding"/>
    <property type="evidence" value="ECO:0007669"/>
    <property type="project" value="UniProtKB-KW"/>
</dbReference>
<feature type="domain" description="C2H2-type" evidence="9">
    <location>
        <begin position="98"/>
        <end position="126"/>
    </location>
</feature>
<accession>A0AA40KJY3</accession>
<feature type="domain" description="C2H2-type" evidence="9">
    <location>
        <begin position="69"/>
        <end position="96"/>
    </location>
</feature>
<dbReference type="PANTHER" id="PTHR24394">
    <property type="entry name" value="ZINC FINGER PROTEIN"/>
    <property type="match status" value="1"/>
</dbReference>
<dbReference type="InterPro" id="IPR036236">
    <property type="entry name" value="Znf_C2H2_sf"/>
</dbReference>
<keyword evidence="8" id="KW-0472">Membrane</keyword>
<keyword evidence="8" id="KW-1133">Transmembrane helix</keyword>
<dbReference type="SMART" id="SM00355">
    <property type="entry name" value="ZnF_C2H2"/>
    <property type="match status" value="4"/>
</dbReference>
<evidence type="ECO:0000256" key="1">
    <source>
        <dbReference type="ARBA" id="ARBA00004123"/>
    </source>
</evidence>
<dbReference type="AlphaFoldDB" id="A0AA40KJY3"/>
<feature type="transmembrane region" description="Helical" evidence="8">
    <location>
        <begin position="6"/>
        <end position="26"/>
    </location>
</feature>
<evidence type="ECO:0000256" key="3">
    <source>
        <dbReference type="ARBA" id="ARBA00022737"/>
    </source>
</evidence>
<keyword evidence="2" id="KW-0479">Metal-binding</keyword>
<evidence type="ECO:0000256" key="6">
    <source>
        <dbReference type="ARBA" id="ARBA00023242"/>
    </source>
</evidence>
<dbReference type="PROSITE" id="PS50157">
    <property type="entry name" value="ZINC_FINGER_C2H2_2"/>
    <property type="match status" value="4"/>
</dbReference>
<keyword evidence="6" id="KW-0539">Nucleus</keyword>
<feature type="domain" description="C2H2-type" evidence="9">
    <location>
        <begin position="202"/>
        <end position="230"/>
    </location>
</feature>
<evidence type="ECO:0000256" key="8">
    <source>
        <dbReference type="SAM" id="Phobius"/>
    </source>
</evidence>
<evidence type="ECO:0000313" key="10">
    <source>
        <dbReference type="EMBL" id="KAK1123194.1"/>
    </source>
</evidence>
<evidence type="ECO:0000256" key="2">
    <source>
        <dbReference type="ARBA" id="ARBA00022723"/>
    </source>
</evidence>
<dbReference type="EMBL" id="JAHYIQ010000021">
    <property type="protein sequence ID" value="KAK1123194.1"/>
    <property type="molecule type" value="Genomic_DNA"/>
</dbReference>
<evidence type="ECO:0000256" key="5">
    <source>
        <dbReference type="ARBA" id="ARBA00022833"/>
    </source>
</evidence>
<gene>
    <name evidence="10" type="ORF">K0M31_008827</name>
</gene>
<organism evidence="10 11">
    <name type="scientific">Melipona bicolor</name>
    <dbReference type="NCBI Taxonomy" id="60889"/>
    <lineage>
        <taxon>Eukaryota</taxon>
        <taxon>Metazoa</taxon>
        <taxon>Ecdysozoa</taxon>
        <taxon>Arthropoda</taxon>
        <taxon>Hexapoda</taxon>
        <taxon>Insecta</taxon>
        <taxon>Pterygota</taxon>
        <taxon>Neoptera</taxon>
        <taxon>Endopterygota</taxon>
        <taxon>Hymenoptera</taxon>
        <taxon>Apocrita</taxon>
        <taxon>Aculeata</taxon>
        <taxon>Apoidea</taxon>
        <taxon>Anthophila</taxon>
        <taxon>Apidae</taxon>
        <taxon>Melipona</taxon>
    </lineage>
</organism>
<dbReference type="PANTHER" id="PTHR24394:SF44">
    <property type="entry name" value="ZINC FINGER PROTEIN 271-LIKE"/>
    <property type="match status" value="1"/>
</dbReference>
<dbReference type="GO" id="GO:0000981">
    <property type="term" value="F:DNA-binding transcription factor activity, RNA polymerase II-specific"/>
    <property type="evidence" value="ECO:0007669"/>
    <property type="project" value="TreeGrafter"/>
</dbReference>
<dbReference type="GO" id="GO:0005634">
    <property type="term" value="C:nucleus"/>
    <property type="evidence" value="ECO:0007669"/>
    <property type="project" value="UniProtKB-SubCell"/>
</dbReference>
<protein>
    <recommendedName>
        <fullName evidence="9">C2H2-type domain-containing protein</fullName>
    </recommendedName>
</protein>
<feature type="domain" description="C2H2-type" evidence="9">
    <location>
        <begin position="173"/>
        <end position="200"/>
    </location>
</feature>
<proteinExistence type="predicted"/>
<keyword evidence="4 7" id="KW-0863">Zinc-finger</keyword>
<evidence type="ECO:0000259" key="9">
    <source>
        <dbReference type="PROSITE" id="PS50157"/>
    </source>
</evidence>
<dbReference type="Gene3D" id="3.30.160.60">
    <property type="entry name" value="Classic Zinc Finger"/>
    <property type="match status" value="2"/>
</dbReference>
<evidence type="ECO:0000256" key="4">
    <source>
        <dbReference type="ARBA" id="ARBA00022771"/>
    </source>
</evidence>
<reference evidence="10" key="1">
    <citation type="submission" date="2021-10" db="EMBL/GenBank/DDBJ databases">
        <title>Melipona bicolor Genome sequencing and assembly.</title>
        <authorList>
            <person name="Araujo N.S."/>
            <person name="Arias M.C."/>
        </authorList>
    </citation>
    <scope>NUCLEOTIDE SEQUENCE</scope>
    <source>
        <strain evidence="10">USP_2M_L1-L4_2017</strain>
        <tissue evidence="10">Whole body</tissue>
    </source>
</reference>
<comment type="subcellular location">
    <subcellularLocation>
        <location evidence="1">Nucleus</location>
    </subcellularLocation>
</comment>
<evidence type="ECO:0000256" key="7">
    <source>
        <dbReference type="PROSITE-ProRule" id="PRU00042"/>
    </source>
</evidence>
<keyword evidence="11" id="KW-1185">Reference proteome</keyword>
<name>A0AA40KJY3_9HYME</name>
<keyword evidence="5" id="KW-0862">Zinc</keyword>
<dbReference type="SUPFAM" id="SSF57667">
    <property type="entry name" value="beta-beta-alpha zinc fingers"/>
    <property type="match status" value="1"/>
</dbReference>